<dbReference type="SUPFAM" id="SSF63380">
    <property type="entry name" value="Riboflavin synthase domain-like"/>
    <property type="match status" value="1"/>
</dbReference>
<evidence type="ECO:0000256" key="2">
    <source>
        <dbReference type="ARBA" id="ARBA00022630"/>
    </source>
</evidence>
<dbReference type="Pfam" id="PF10418">
    <property type="entry name" value="DHODB_Fe-S_bind"/>
    <property type="match status" value="1"/>
</dbReference>
<dbReference type="GO" id="GO:0051537">
    <property type="term" value="F:2 iron, 2 sulfur cluster binding"/>
    <property type="evidence" value="ECO:0007669"/>
    <property type="project" value="UniProtKB-KW"/>
</dbReference>
<organism evidence="12 13">
    <name type="scientific">candidate division TA06 bacterium</name>
    <dbReference type="NCBI Taxonomy" id="2250710"/>
    <lineage>
        <taxon>Bacteria</taxon>
        <taxon>Bacteria division TA06</taxon>
    </lineage>
</organism>
<dbReference type="InterPro" id="IPR008333">
    <property type="entry name" value="Cbr1-like_FAD-bd_dom"/>
</dbReference>
<reference evidence="12 13" key="1">
    <citation type="submission" date="2019-03" db="EMBL/GenBank/DDBJ databases">
        <title>Metabolic potential of uncultured bacteria and archaea associated with petroleum seepage in deep-sea sediments.</title>
        <authorList>
            <person name="Dong X."/>
            <person name="Hubert C."/>
        </authorList>
    </citation>
    <scope>NUCLEOTIDE SEQUENCE [LARGE SCALE GENOMIC DNA]</scope>
    <source>
        <strain evidence="12">E44_bin18</strain>
    </source>
</reference>
<evidence type="ECO:0000256" key="1">
    <source>
        <dbReference type="ARBA" id="ARBA00022448"/>
    </source>
</evidence>
<dbReference type="PROSITE" id="PS51384">
    <property type="entry name" value="FAD_FR"/>
    <property type="match status" value="1"/>
</dbReference>
<evidence type="ECO:0000256" key="7">
    <source>
        <dbReference type="ARBA" id="ARBA00023004"/>
    </source>
</evidence>
<dbReference type="GO" id="GO:0050660">
    <property type="term" value="F:flavin adenine dinucleotide binding"/>
    <property type="evidence" value="ECO:0007669"/>
    <property type="project" value="InterPro"/>
</dbReference>
<dbReference type="Gene3D" id="3.40.50.80">
    <property type="entry name" value="Nucleotide-binding domain of ferredoxin-NADP reductase (FNR) module"/>
    <property type="match status" value="1"/>
</dbReference>
<keyword evidence="2" id="KW-0285">Flavoprotein</keyword>
<dbReference type="EMBL" id="SOJN01000017">
    <property type="protein sequence ID" value="TET47544.1"/>
    <property type="molecule type" value="Genomic_DNA"/>
</dbReference>
<dbReference type="InterPro" id="IPR017927">
    <property type="entry name" value="FAD-bd_FR_type"/>
</dbReference>
<feature type="binding site" evidence="10">
    <location>
        <position position="289"/>
    </location>
    <ligand>
        <name>[2Fe-2S] cluster</name>
        <dbReference type="ChEBI" id="CHEBI:190135"/>
    </ligand>
</feature>
<evidence type="ECO:0000256" key="10">
    <source>
        <dbReference type="PIRSR" id="PIRSR006816-2"/>
    </source>
</evidence>
<comment type="cofactor">
    <cofactor evidence="9">
        <name>[2Fe-2S] cluster</name>
        <dbReference type="ChEBI" id="CHEBI:190135"/>
    </cofactor>
</comment>
<evidence type="ECO:0000313" key="13">
    <source>
        <dbReference type="Proteomes" id="UP000315525"/>
    </source>
</evidence>
<keyword evidence="1" id="KW-0813">Transport</keyword>
<dbReference type="Pfam" id="PF00970">
    <property type="entry name" value="FAD_binding_6"/>
    <property type="match status" value="1"/>
</dbReference>
<dbReference type="Pfam" id="PF00175">
    <property type="entry name" value="NAD_binding_1"/>
    <property type="match status" value="1"/>
</dbReference>
<dbReference type="InterPro" id="IPR012165">
    <property type="entry name" value="Cyt_c3_hydrogenase_gsu"/>
</dbReference>
<dbReference type="Gene3D" id="2.40.30.10">
    <property type="entry name" value="Translation factors"/>
    <property type="match status" value="1"/>
</dbReference>
<evidence type="ECO:0000313" key="12">
    <source>
        <dbReference type="EMBL" id="TET47544.1"/>
    </source>
</evidence>
<evidence type="ECO:0000256" key="3">
    <source>
        <dbReference type="ARBA" id="ARBA00022714"/>
    </source>
</evidence>
<proteinExistence type="predicted"/>
<dbReference type="Gene3D" id="2.10.240.10">
    <property type="entry name" value="Dihydroorotate dehydrogenase, electron transfer subunit"/>
    <property type="match status" value="1"/>
</dbReference>
<dbReference type="PIRSF" id="PIRSF006816">
    <property type="entry name" value="Cyc3_hyd_g"/>
    <property type="match status" value="1"/>
</dbReference>
<keyword evidence="8 10" id="KW-0411">Iron-sulfur</keyword>
<keyword evidence="6" id="KW-0249">Electron transport</keyword>
<comment type="caution">
    <text evidence="12">The sequence shown here is derived from an EMBL/GenBank/DDBJ whole genome shotgun (WGS) entry which is preliminary data.</text>
</comment>
<sequence length="307" mass="34549">MSEKNPYVPIPVTIDKAIIETEDRLIKTFDLVFRDKEDEKRFKYMPGQFAELSILGKGESPIGIASSPTEKGFLKFTVMKVGLVTIALHELEEGSIMGVRGPMGNWYPAEEMKGQNVVIVGGGFAFTTLRSLLIYLLSHRKDYKDIICIYGARNPGLLCYRDELDEWAKRDDMTLYLGIDWKFGPEGPIEEPAAEGWEPVNLKDPTQTKLEKGKYKFTAFVPQLVQAVKPAAKDAYAIVCGPPIMIKFTIPVLTELGFLPERIVNSLEMRMKCGIGKCGRCNIGNKYVCKDGPVFTYKELQNLPKEY</sequence>
<keyword evidence="5" id="KW-0274">FAD</keyword>
<feature type="binding site" evidence="10">
    <location>
        <position position="278"/>
    </location>
    <ligand>
        <name>[2Fe-2S] cluster</name>
        <dbReference type="ChEBI" id="CHEBI:190135"/>
    </ligand>
</feature>
<keyword evidence="7 10" id="KW-0408">Iron</keyword>
<comment type="cofactor">
    <cofactor evidence="10">
        <name>[2Fe-2S] cluster</name>
        <dbReference type="ChEBI" id="CHEBI:190135"/>
    </cofactor>
    <text evidence="10">Binds 1 [2Fe-2S] cluster per subunit.</text>
</comment>
<dbReference type="InterPro" id="IPR050353">
    <property type="entry name" value="PyrK_electron_transfer"/>
</dbReference>
<gene>
    <name evidence="12" type="ORF">E3J62_01075</name>
</gene>
<dbReference type="AlphaFoldDB" id="A0A523UYD5"/>
<name>A0A523UYD5_UNCT6</name>
<evidence type="ECO:0000256" key="6">
    <source>
        <dbReference type="ARBA" id="ARBA00022982"/>
    </source>
</evidence>
<dbReference type="CDD" id="cd06221">
    <property type="entry name" value="sulfite_reductase_like"/>
    <property type="match status" value="1"/>
</dbReference>
<evidence type="ECO:0000256" key="5">
    <source>
        <dbReference type="ARBA" id="ARBA00022827"/>
    </source>
</evidence>
<feature type="domain" description="FAD-binding FR-type" evidence="11">
    <location>
        <begin position="7"/>
        <end position="109"/>
    </location>
</feature>
<feature type="binding site" evidence="10">
    <location>
        <position position="281"/>
    </location>
    <ligand>
        <name>[2Fe-2S] cluster</name>
        <dbReference type="ChEBI" id="CHEBI:190135"/>
    </ligand>
</feature>
<keyword evidence="3 10" id="KW-0001">2Fe-2S</keyword>
<feature type="binding site" evidence="10">
    <location>
        <position position="273"/>
    </location>
    <ligand>
        <name>[2Fe-2S] cluster</name>
        <dbReference type="ChEBI" id="CHEBI:190135"/>
    </ligand>
</feature>
<dbReference type="PANTHER" id="PTHR43513:SF1">
    <property type="entry name" value="ANAEROBIC SULFITE REDUCTASE SUBUNIT B"/>
    <property type="match status" value="1"/>
</dbReference>
<dbReference type="GO" id="GO:0046872">
    <property type="term" value="F:metal ion binding"/>
    <property type="evidence" value="ECO:0007669"/>
    <property type="project" value="UniProtKB-KW"/>
</dbReference>
<dbReference type="InterPro" id="IPR017938">
    <property type="entry name" value="Riboflavin_synthase-like_b-brl"/>
</dbReference>
<evidence type="ECO:0000256" key="4">
    <source>
        <dbReference type="ARBA" id="ARBA00022723"/>
    </source>
</evidence>
<dbReference type="Proteomes" id="UP000315525">
    <property type="component" value="Unassembled WGS sequence"/>
</dbReference>
<protein>
    <submittedName>
        <fullName evidence="12">Heterodisulfide reductase subunit F</fullName>
    </submittedName>
</protein>
<keyword evidence="4 10" id="KW-0479">Metal-binding</keyword>
<accession>A0A523UYD5</accession>
<dbReference type="InterPro" id="IPR037117">
    <property type="entry name" value="Dihydroorotate_DH_ele_sf"/>
</dbReference>
<dbReference type="PANTHER" id="PTHR43513">
    <property type="entry name" value="DIHYDROOROTATE DEHYDROGENASE B (NAD(+)), ELECTRON TRANSFER SUBUNIT"/>
    <property type="match status" value="1"/>
</dbReference>
<evidence type="ECO:0000256" key="9">
    <source>
        <dbReference type="ARBA" id="ARBA00034078"/>
    </source>
</evidence>
<dbReference type="InterPro" id="IPR039261">
    <property type="entry name" value="FNR_nucleotide-bd"/>
</dbReference>
<dbReference type="InterPro" id="IPR019480">
    <property type="entry name" value="Dihydroorotate_DH_Fe-S-bd"/>
</dbReference>
<dbReference type="GO" id="GO:0006221">
    <property type="term" value="P:pyrimidine nucleotide biosynthetic process"/>
    <property type="evidence" value="ECO:0007669"/>
    <property type="project" value="InterPro"/>
</dbReference>
<dbReference type="InterPro" id="IPR001433">
    <property type="entry name" value="OxRdtase_FAD/NAD-bd"/>
</dbReference>
<dbReference type="GO" id="GO:0016491">
    <property type="term" value="F:oxidoreductase activity"/>
    <property type="evidence" value="ECO:0007669"/>
    <property type="project" value="InterPro"/>
</dbReference>
<dbReference type="SUPFAM" id="SSF52343">
    <property type="entry name" value="Ferredoxin reductase-like, C-terminal NADP-linked domain"/>
    <property type="match status" value="1"/>
</dbReference>
<evidence type="ECO:0000256" key="8">
    <source>
        <dbReference type="ARBA" id="ARBA00023014"/>
    </source>
</evidence>
<evidence type="ECO:0000259" key="11">
    <source>
        <dbReference type="PROSITE" id="PS51384"/>
    </source>
</evidence>